<proteinExistence type="inferred from homology"/>
<name>A0A1Y1YL14_9PLEO</name>
<keyword evidence="3" id="KW-0862">Zinc</keyword>
<feature type="domain" description="CENP-V/GFA" evidence="5">
    <location>
        <begin position="12"/>
        <end position="134"/>
    </location>
</feature>
<accession>A0A1Y1YL14</accession>
<evidence type="ECO:0000259" key="5">
    <source>
        <dbReference type="PROSITE" id="PS51891"/>
    </source>
</evidence>
<dbReference type="OrthoDB" id="2212170at2759"/>
<keyword evidence="7" id="KW-1185">Reference proteome</keyword>
<gene>
    <name evidence="6" type="ORF">BCR34DRAFT_547945</name>
</gene>
<protein>
    <submittedName>
        <fullName evidence="6">Mss4-like protein</fullName>
    </submittedName>
</protein>
<comment type="caution">
    <text evidence="6">The sequence shown here is derived from an EMBL/GenBank/DDBJ whole genome shotgun (WGS) entry which is preliminary data.</text>
</comment>
<dbReference type="PROSITE" id="PS51891">
    <property type="entry name" value="CENP_V_GFA"/>
    <property type="match status" value="1"/>
</dbReference>
<keyword evidence="2" id="KW-0479">Metal-binding</keyword>
<dbReference type="GO" id="GO:0016846">
    <property type="term" value="F:carbon-sulfur lyase activity"/>
    <property type="evidence" value="ECO:0007669"/>
    <property type="project" value="InterPro"/>
</dbReference>
<dbReference type="AlphaFoldDB" id="A0A1Y1YL14"/>
<dbReference type="InterPro" id="IPR011057">
    <property type="entry name" value="Mss4-like_sf"/>
</dbReference>
<evidence type="ECO:0000313" key="7">
    <source>
        <dbReference type="Proteomes" id="UP000193144"/>
    </source>
</evidence>
<evidence type="ECO:0000256" key="3">
    <source>
        <dbReference type="ARBA" id="ARBA00022833"/>
    </source>
</evidence>
<dbReference type="EMBL" id="MCFA01000211">
    <property type="protein sequence ID" value="ORX98685.1"/>
    <property type="molecule type" value="Genomic_DNA"/>
</dbReference>
<sequence length="147" mass="16157">MSKNNTESLTTSRGSCLCKNIRFLLTGSPINTVLCHCDNCGRTSGVGFMANSFFKKTQVDMVSDTSIKTYEDSNTDSGGTINRQFCGNCGSPLFTTNASYPELIIVTSGSLEKDVGRFWVPKMELYCKGRRAWLGAVNGTQKFDVMF</sequence>
<organism evidence="6 7">
    <name type="scientific">Clohesyomyces aquaticus</name>
    <dbReference type="NCBI Taxonomy" id="1231657"/>
    <lineage>
        <taxon>Eukaryota</taxon>
        <taxon>Fungi</taxon>
        <taxon>Dikarya</taxon>
        <taxon>Ascomycota</taxon>
        <taxon>Pezizomycotina</taxon>
        <taxon>Dothideomycetes</taxon>
        <taxon>Pleosporomycetidae</taxon>
        <taxon>Pleosporales</taxon>
        <taxon>Lindgomycetaceae</taxon>
        <taxon>Clohesyomyces</taxon>
    </lineage>
</organism>
<dbReference type="PANTHER" id="PTHR33337">
    <property type="entry name" value="GFA DOMAIN-CONTAINING PROTEIN"/>
    <property type="match status" value="1"/>
</dbReference>
<reference evidence="6 7" key="1">
    <citation type="submission" date="2016-07" db="EMBL/GenBank/DDBJ databases">
        <title>Pervasive Adenine N6-methylation of Active Genes in Fungi.</title>
        <authorList>
            <consortium name="DOE Joint Genome Institute"/>
            <person name="Mondo S.J."/>
            <person name="Dannebaum R.O."/>
            <person name="Kuo R.C."/>
            <person name="Labutti K."/>
            <person name="Haridas S."/>
            <person name="Kuo A."/>
            <person name="Salamov A."/>
            <person name="Ahrendt S.R."/>
            <person name="Lipzen A."/>
            <person name="Sullivan W."/>
            <person name="Andreopoulos W.B."/>
            <person name="Clum A."/>
            <person name="Lindquist E."/>
            <person name="Daum C."/>
            <person name="Ramamoorthy G.K."/>
            <person name="Gryganskyi A."/>
            <person name="Culley D."/>
            <person name="Magnuson J.K."/>
            <person name="James T.Y."/>
            <person name="O'Malley M.A."/>
            <person name="Stajich J.E."/>
            <person name="Spatafora J.W."/>
            <person name="Visel A."/>
            <person name="Grigoriev I.V."/>
        </authorList>
    </citation>
    <scope>NUCLEOTIDE SEQUENCE [LARGE SCALE GENOMIC DNA]</scope>
    <source>
        <strain evidence="6 7">CBS 115471</strain>
    </source>
</reference>
<keyword evidence="4" id="KW-0456">Lyase</keyword>
<evidence type="ECO:0000256" key="4">
    <source>
        <dbReference type="ARBA" id="ARBA00023239"/>
    </source>
</evidence>
<dbReference type="Gene3D" id="3.90.1590.10">
    <property type="entry name" value="glutathione-dependent formaldehyde- activating enzyme (gfa)"/>
    <property type="match status" value="1"/>
</dbReference>
<dbReference type="InterPro" id="IPR006913">
    <property type="entry name" value="CENP-V/GFA"/>
</dbReference>
<evidence type="ECO:0000256" key="2">
    <source>
        <dbReference type="ARBA" id="ARBA00022723"/>
    </source>
</evidence>
<dbReference type="STRING" id="1231657.A0A1Y1YL14"/>
<dbReference type="SUPFAM" id="SSF51316">
    <property type="entry name" value="Mss4-like"/>
    <property type="match status" value="1"/>
</dbReference>
<dbReference type="Proteomes" id="UP000193144">
    <property type="component" value="Unassembled WGS sequence"/>
</dbReference>
<dbReference type="Pfam" id="PF04828">
    <property type="entry name" value="GFA"/>
    <property type="match status" value="1"/>
</dbReference>
<dbReference type="GO" id="GO:0046872">
    <property type="term" value="F:metal ion binding"/>
    <property type="evidence" value="ECO:0007669"/>
    <property type="project" value="UniProtKB-KW"/>
</dbReference>
<comment type="similarity">
    <text evidence="1">Belongs to the Gfa family.</text>
</comment>
<dbReference type="PANTHER" id="PTHR33337:SF39">
    <property type="entry name" value="DUF636 DOMAIN PROTEIN (AFU_ORTHOLOGUE AFUA_6G11530)"/>
    <property type="match status" value="1"/>
</dbReference>
<evidence type="ECO:0000256" key="1">
    <source>
        <dbReference type="ARBA" id="ARBA00005495"/>
    </source>
</evidence>
<evidence type="ECO:0000313" key="6">
    <source>
        <dbReference type="EMBL" id="ORX98685.1"/>
    </source>
</evidence>